<evidence type="ECO:0000313" key="10">
    <source>
        <dbReference type="EMBL" id="CAD7225450.1"/>
    </source>
</evidence>
<dbReference type="GO" id="GO:0008180">
    <property type="term" value="C:COP9 signalosome"/>
    <property type="evidence" value="ECO:0007669"/>
    <property type="project" value="UniProtKB-KW"/>
</dbReference>
<evidence type="ECO:0000256" key="4">
    <source>
        <dbReference type="ARBA" id="ARBA00014878"/>
    </source>
</evidence>
<evidence type="ECO:0000256" key="7">
    <source>
        <dbReference type="ARBA" id="ARBA00023242"/>
    </source>
</evidence>
<dbReference type="Pfam" id="PF22788">
    <property type="entry name" value="COP9_hel_rpt"/>
    <property type="match status" value="1"/>
</dbReference>
<gene>
    <name evidence="10" type="ORF">CTOB1V02_LOCUS3390</name>
</gene>
<dbReference type="OrthoDB" id="29061at2759"/>
<evidence type="ECO:0000256" key="5">
    <source>
        <dbReference type="ARBA" id="ARBA00022490"/>
    </source>
</evidence>
<feature type="region of interest" description="Disordered" evidence="8">
    <location>
        <begin position="405"/>
        <end position="427"/>
    </location>
</feature>
<sequence>MANNLEQFVNGARTMSANGLYSQLYEYLKKSGDLLQKNINNLDTVLQTFKLDQHSLPILAILSVKFSHQSQLNLDAEQMLGQFTEFVMGCNVDQVEAAQEAFSGLCHMITTLLIEKKMAIRGLHPMSIAIEKLQRHPHQLTSIHADLVQLCLVSQCPWPALRFLDAEITDIKKEAVGPDPKRLLLYFYYGGLLYGSLKRFDEALHFFEACVTTPALVVSHIMLEAFKKHILLSLLVRGEVRPLPKFAPQVVNRFLKPLSQPYCDLAKAFTELNTREFDHLVSTHQDIFAKDKNSGLVKQCQLALERKRVARLTATFVSLSLEDVAMKAGFDSPQDAEWCILKMVLNREISARISQKDAVVEFLPNLDQDTGKLDECLGRVIQLDGRIRSLEEAIMLDPNFIQKSHVATDGDESPPGAGQQLQPGLLL</sequence>
<feature type="compositionally biased region" description="Low complexity" evidence="8">
    <location>
        <begin position="414"/>
        <end position="427"/>
    </location>
</feature>
<evidence type="ECO:0000256" key="6">
    <source>
        <dbReference type="ARBA" id="ARBA00022790"/>
    </source>
</evidence>
<comment type="similarity">
    <text evidence="3">Belongs to the CSN3 family.</text>
</comment>
<dbReference type="PROSITE" id="PS50250">
    <property type="entry name" value="PCI"/>
    <property type="match status" value="1"/>
</dbReference>
<accession>A0A7R8W9S8</accession>
<proteinExistence type="inferred from homology"/>
<organism evidence="10">
    <name type="scientific">Cyprideis torosa</name>
    <dbReference type="NCBI Taxonomy" id="163714"/>
    <lineage>
        <taxon>Eukaryota</taxon>
        <taxon>Metazoa</taxon>
        <taxon>Ecdysozoa</taxon>
        <taxon>Arthropoda</taxon>
        <taxon>Crustacea</taxon>
        <taxon>Oligostraca</taxon>
        <taxon>Ostracoda</taxon>
        <taxon>Podocopa</taxon>
        <taxon>Podocopida</taxon>
        <taxon>Cytherocopina</taxon>
        <taxon>Cytheroidea</taxon>
        <taxon>Cytherideidae</taxon>
        <taxon>Cyprideis</taxon>
    </lineage>
</organism>
<evidence type="ECO:0000259" key="9">
    <source>
        <dbReference type="PROSITE" id="PS50250"/>
    </source>
</evidence>
<reference evidence="10" key="1">
    <citation type="submission" date="2020-11" db="EMBL/GenBank/DDBJ databases">
        <authorList>
            <person name="Tran Van P."/>
        </authorList>
    </citation>
    <scope>NUCLEOTIDE SEQUENCE</scope>
</reference>
<dbReference type="Pfam" id="PF01399">
    <property type="entry name" value="PCI"/>
    <property type="match status" value="1"/>
</dbReference>
<keyword evidence="7" id="KW-0539">Nucleus</keyword>
<dbReference type="GO" id="GO:0006511">
    <property type="term" value="P:ubiquitin-dependent protein catabolic process"/>
    <property type="evidence" value="ECO:0007669"/>
    <property type="project" value="TreeGrafter"/>
</dbReference>
<dbReference type="InterPro" id="IPR050756">
    <property type="entry name" value="CSN3"/>
</dbReference>
<evidence type="ECO:0000256" key="8">
    <source>
        <dbReference type="SAM" id="MobiDB-lite"/>
    </source>
</evidence>
<dbReference type="GO" id="GO:0005737">
    <property type="term" value="C:cytoplasm"/>
    <property type="evidence" value="ECO:0007669"/>
    <property type="project" value="UniProtKB-SubCell"/>
</dbReference>
<dbReference type="InterPro" id="IPR055089">
    <property type="entry name" value="COP9_N"/>
</dbReference>
<comment type="subcellular location">
    <subcellularLocation>
        <location evidence="2">Cytoplasm</location>
    </subcellularLocation>
    <subcellularLocation>
        <location evidence="1">Nucleus</location>
    </subcellularLocation>
</comment>
<dbReference type="EMBL" id="OB660575">
    <property type="protein sequence ID" value="CAD7225450.1"/>
    <property type="molecule type" value="Genomic_DNA"/>
</dbReference>
<keyword evidence="6" id="KW-0736">Signalosome</keyword>
<dbReference type="PANTHER" id="PTHR10758">
    <property type="entry name" value="26S PROTEASOME NON-ATPASE REGULATORY SUBUNIT 3/COP9 SIGNALOSOME COMPLEX SUBUNIT 3"/>
    <property type="match status" value="1"/>
</dbReference>
<evidence type="ECO:0000256" key="2">
    <source>
        <dbReference type="ARBA" id="ARBA00004496"/>
    </source>
</evidence>
<name>A0A7R8W9S8_9CRUS</name>
<dbReference type="PANTHER" id="PTHR10758:SF1">
    <property type="entry name" value="COP9 SIGNALOSOME COMPLEX SUBUNIT 3"/>
    <property type="match status" value="1"/>
</dbReference>
<dbReference type="SMART" id="SM00088">
    <property type="entry name" value="PINT"/>
    <property type="match status" value="1"/>
</dbReference>
<dbReference type="AlphaFoldDB" id="A0A7R8W9S8"/>
<keyword evidence="5" id="KW-0963">Cytoplasm</keyword>
<evidence type="ECO:0000256" key="3">
    <source>
        <dbReference type="ARBA" id="ARBA00007084"/>
    </source>
</evidence>
<protein>
    <recommendedName>
        <fullName evidence="4">COP9 signalosome complex subunit 3</fullName>
    </recommendedName>
</protein>
<evidence type="ECO:0000256" key="1">
    <source>
        <dbReference type="ARBA" id="ARBA00004123"/>
    </source>
</evidence>
<feature type="domain" description="PCI" evidence="9">
    <location>
        <begin position="199"/>
        <end position="367"/>
    </location>
</feature>
<dbReference type="InterPro" id="IPR000717">
    <property type="entry name" value="PCI_dom"/>
</dbReference>